<accession>A0A2P6NDV1</accession>
<evidence type="ECO:0000313" key="4">
    <source>
        <dbReference type="Proteomes" id="UP000241769"/>
    </source>
</evidence>
<protein>
    <recommendedName>
        <fullName evidence="5">Maf-like protein</fullName>
    </recommendedName>
</protein>
<dbReference type="SUPFAM" id="SSF52972">
    <property type="entry name" value="ITPase-like"/>
    <property type="match status" value="1"/>
</dbReference>
<dbReference type="OrthoDB" id="10267058at2759"/>
<dbReference type="EMBL" id="MDYQ01000281">
    <property type="protein sequence ID" value="PRP77095.1"/>
    <property type="molecule type" value="Genomic_DNA"/>
</dbReference>
<keyword evidence="4" id="KW-1185">Reference proteome</keyword>
<dbReference type="STRING" id="1890364.A0A2P6NDV1"/>
<dbReference type="PANTHER" id="PTHR43213">
    <property type="entry name" value="BIFUNCTIONAL DTTP/UTP PYROPHOSPHATASE/METHYLTRANSFERASE PROTEIN-RELATED"/>
    <property type="match status" value="1"/>
</dbReference>
<dbReference type="AlphaFoldDB" id="A0A2P6NDV1"/>
<dbReference type="PANTHER" id="PTHR43213:SF4">
    <property type="entry name" value="7-METHYL-GTP PYROPHOSPHATASE"/>
    <property type="match status" value="1"/>
</dbReference>
<organism evidence="3 4">
    <name type="scientific">Planoprotostelium fungivorum</name>
    <dbReference type="NCBI Taxonomy" id="1890364"/>
    <lineage>
        <taxon>Eukaryota</taxon>
        <taxon>Amoebozoa</taxon>
        <taxon>Evosea</taxon>
        <taxon>Variosea</taxon>
        <taxon>Cavosteliida</taxon>
        <taxon>Cavosteliaceae</taxon>
        <taxon>Planoprotostelium</taxon>
    </lineage>
</organism>
<gene>
    <name evidence="3" type="ORF">PROFUN_10346</name>
    <name evidence="2" type="ORF">PROFUN_14495</name>
</gene>
<name>A0A2P6NDV1_9EUKA</name>
<dbReference type="PIRSF" id="PIRSF006305">
    <property type="entry name" value="Maf"/>
    <property type="match status" value="1"/>
</dbReference>
<sequence length="192" mass="21579">MTTSHQVILGSSSIWRRQVVESLGYKCQYMSPDIDEKAIRHPDPEILTRMISEAKAAALVPKIKEPSFLITGDQVVTCEGVIREKPEDAEECRTFLRSYRTHPATCVSSLRVTDTSTGKFVEGTEKATQYFKEIPEELIEELISHGDVMSCAGGFIIERMEPYLGDRIGHESAIKGMPEILLERLMQEIKSS</sequence>
<dbReference type="InterPro" id="IPR003697">
    <property type="entry name" value="Maf-like"/>
</dbReference>
<dbReference type="Gene3D" id="3.90.950.10">
    <property type="match status" value="1"/>
</dbReference>
<proteinExistence type="inferred from homology"/>
<evidence type="ECO:0000313" key="3">
    <source>
        <dbReference type="EMBL" id="PRP82138.1"/>
    </source>
</evidence>
<dbReference type="Proteomes" id="UP000241769">
    <property type="component" value="Unassembled WGS sequence"/>
</dbReference>
<dbReference type="GO" id="GO:0047429">
    <property type="term" value="F:nucleoside triphosphate diphosphatase activity"/>
    <property type="evidence" value="ECO:0007669"/>
    <property type="project" value="InterPro"/>
</dbReference>
<dbReference type="InParanoid" id="A0A2P6NDV1"/>
<dbReference type="InterPro" id="IPR029001">
    <property type="entry name" value="ITPase-like_fam"/>
</dbReference>
<keyword evidence="1" id="KW-0378">Hydrolase</keyword>
<evidence type="ECO:0008006" key="5">
    <source>
        <dbReference type="Google" id="ProtNLM"/>
    </source>
</evidence>
<reference evidence="3 4" key="1">
    <citation type="journal article" date="2018" name="Genome Biol. Evol.">
        <title>Multiple Roots of Fruiting Body Formation in Amoebozoa.</title>
        <authorList>
            <person name="Hillmann F."/>
            <person name="Forbes G."/>
            <person name="Novohradska S."/>
            <person name="Ferling I."/>
            <person name="Riege K."/>
            <person name="Groth M."/>
            <person name="Westermann M."/>
            <person name="Marz M."/>
            <person name="Spaller T."/>
            <person name="Winckler T."/>
            <person name="Schaap P."/>
            <person name="Glockner G."/>
        </authorList>
    </citation>
    <scope>NUCLEOTIDE SEQUENCE [LARGE SCALE GENOMIC DNA]</scope>
    <source>
        <strain evidence="3 4">Jena</strain>
    </source>
</reference>
<evidence type="ECO:0000256" key="1">
    <source>
        <dbReference type="ARBA" id="ARBA00022801"/>
    </source>
</evidence>
<dbReference type="Pfam" id="PF02545">
    <property type="entry name" value="Maf"/>
    <property type="match status" value="1"/>
</dbReference>
<dbReference type="EMBL" id="MDYQ01000110">
    <property type="protein sequence ID" value="PRP82138.1"/>
    <property type="molecule type" value="Genomic_DNA"/>
</dbReference>
<evidence type="ECO:0000313" key="2">
    <source>
        <dbReference type="EMBL" id="PRP77095.1"/>
    </source>
</evidence>
<dbReference type="HAMAP" id="MF_00528">
    <property type="entry name" value="Maf"/>
    <property type="match status" value="1"/>
</dbReference>
<comment type="caution">
    <text evidence="3">The sequence shown here is derived from an EMBL/GenBank/DDBJ whole genome shotgun (WGS) entry which is preliminary data.</text>
</comment>